<keyword evidence="2" id="KW-1185">Reference proteome</keyword>
<dbReference type="Proteomes" id="UP001529510">
    <property type="component" value="Unassembled WGS sequence"/>
</dbReference>
<evidence type="ECO:0000313" key="2">
    <source>
        <dbReference type="Proteomes" id="UP001529510"/>
    </source>
</evidence>
<dbReference type="AlphaFoldDB" id="A0ABD0QVE3"/>
<reference evidence="1 2" key="1">
    <citation type="submission" date="2024-05" db="EMBL/GenBank/DDBJ databases">
        <title>Genome sequencing and assembly of Indian major carp, Cirrhinus mrigala (Hamilton, 1822).</title>
        <authorList>
            <person name="Mohindra V."/>
            <person name="Chowdhury L.M."/>
            <person name="Lal K."/>
            <person name="Jena J.K."/>
        </authorList>
    </citation>
    <scope>NUCLEOTIDE SEQUENCE [LARGE SCALE GENOMIC DNA]</scope>
    <source>
        <strain evidence="1">CM1030</strain>
        <tissue evidence="1">Blood</tissue>
    </source>
</reference>
<accession>A0ABD0QVE3</accession>
<evidence type="ECO:0000313" key="1">
    <source>
        <dbReference type="EMBL" id="KAL0190161.1"/>
    </source>
</evidence>
<protein>
    <submittedName>
        <fullName evidence="1">Uncharacterized protein</fullName>
    </submittedName>
</protein>
<gene>
    <name evidence="1" type="ORF">M9458_012859</name>
</gene>
<name>A0ABD0QVE3_CIRMR</name>
<comment type="caution">
    <text evidence="1">The sequence shown here is derived from an EMBL/GenBank/DDBJ whole genome shotgun (WGS) entry which is preliminary data.</text>
</comment>
<proteinExistence type="predicted"/>
<feature type="non-terminal residue" evidence="1">
    <location>
        <position position="58"/>
    </location>
</feature>
<sequence>MEPLPLTALIPVSMRPQKAAVYVDCRQHDTSLGFGSELQRDGKGRLNLCSSLRWLCVS</sequence>
<dbReference type="EMBL" id="JAMKFB020000006">
    <property type="protein sequence ID" value="KAL0190161.1"/>
    <property type="molecule type" value="Genomic_DNA"/>
</dbReference>
<organism evidence="1 2">
    <name type="scientific">Cirrhinus mrigala</name>
    <name type="common">Mrigala</name>
    <dbReference type="NCBI Taxonomy" id="683832"/>
    <lineage>
        <taxon>Eukaryota</taxon>
        <taxon>Metazoa</taxon>
        <taxon>Chordata</taxon>
        <taxon>Craniata</taxon>
        <taxon>Vertebrata</taxon>
        <taxon>Euteleostomi</taxon>
        <taxon>Actinopterygii</taxon>
        <taxon>Neopterygii</taxon>
        <taxon>Teleostei</taxon>
        <taxon>Ostariophysi</taxon>
        <taxon>Cypriniformes</taxon>
        <taxon>Cyprinidae</taxon>
        <taxon>Labeoninae</taxon>
        <taxon>Labeonini</taxon>
        <taxon>Cirrhinus</taxon>
    </lineage>
</organism>